<reference evidence="2" key="3">
    <citation type="submission" date="2015-04" db="UniProtKB">
        <authorList>
            <consortium name="EnsemblPlants"/>
        </authorList>
    </citation>
    <scope>IDENTIFICATION</scope>
</reference>
<dbReference type="AlphaFoldDB" id="A0A0D9WTX5"/>
<sequence length="65" mass="6896">MKTSRTQPMTLVLHTSSKSSSAADRRTRRPEGAAETTTQATPPSRTSPSCKRPRVPGASVLLATS</sequence>
<keyword evidence="3" id="KW-1185">Reference proteome</keyword>
<feature type="region of interest" description="Disordered" evidence="1">
    <location>
        <begin position="1"/>
        <end position="65"/>
    </location>
</feature>
<organism evidence="2 3">
    <name type="scientific">Leersia perrieri</name>
    <dbReference type="NCBI Taxonomy" id="77586"/>
    <lineage>
        <taxon>Eukaryota</taxon>
        <taxon>Viridiplantae</taxon>
        <taxon>Streptophyta</taxon>
        <taxon>Embryophyta</taxon>
        <taxon>Tracheophyta</taxon>
        <taxon>Spermatophyta</taxon>
        <taxon>Magnoliopsida</taxon>
        <taxon>Liliopsida</taxon>
        <taxon>Poales</taxon>
        <taxon>Poaceae</taxon>
        <taxon>BOP clade</taxon>
        <taxon>Oryzoideae</taxon>
        <taxon>Oryzeae</taxon>
        <taxon>Oryzinae</taxon>
        <taxon>Leersia</taxon>
    </lineage>
</organism>
<protein>
    <submittedName>
        <fullName evidence="2">Uncharacterized protein</fullName>
    </submittedName>
</protein>
<evidence type="ECO:0000256" key="1">
    <source>
        <dbReference type="SAM" id="MobiDB-lite"/>
    </source>
</evidence>
<evidence type="ECO:0000313" key="2">
    <source>
        <dbReference type="EnsemblPlants" id="LPERR06G22360.5"/>
    </source>
</evidence>
<dbReference type="Proteomes" id="UP000032180">
    <property type="component" value="Chromosome 6"/>
</dbReference>
<feature type="compositionally biased region" description="Polar residues" evidence="1">
    <location>
        <begin position="1"/>
        <end position="22"/>
    </location>
</feature>
<reference evidence="2 3" key="1">
    <citation type="submission" date="2012-08" db="EMBL/GenBank/DDBJ databases">
        <title>Oryza genome evolution.</title>
        <authorList>
            <person name="Wing R.A."/>
        </authorList>
    </citation>
    <scope>NUCLEOTIDE SEQUENCE</scope>
</reference>
<dbReference type="HOGENOM" id="CLU_2852930_0_0_1"/>
<name>A0A0D9WTX5_9ORYZ</name>
<proteinExistence type="predicted"/>
<evidence type="ECO:0000313" key="3">
    <source>
        <dbReference type="Proteomes" id="UP000032180"/>
    </source>
</evidence>
<reference evidence="3" key="2">
    <citation type="submission" date="2013-12" db="EMBL/GenBank/DDBJ databases">
        <authorList>
            <person name="Yu Y."/>
            <person name="Lee S."/>
            <person name="de Baynast K."/>
            <person name="Wissotski M."/>
            <person name="Liu L."/>
            <person name="Talag J."/>
            <person name="Goicoechea J."/>
            <person name="Angelova A."/>
            <person name="Jetty R."/>
            <person name="Kudrna D."/>
            <person name="Golser W."/>
            <person name="Rivera L."/>
            <person name="Zhang J."/>
            <person name="Wing R."/>
        </authorList>
    </citation>
    <scope>NUCLEOTIDE SEQUENCE</scope>
</reference>
<dbReference type="Gramene" id="LPERR06G22360.5">
    <property type="protein sequence ID" value="LPERR06G22360.5"/>
    <property type="gene ID" value="LPERR06G22360"/>
</dbReference>
<feature type="compositionally biased region" description="Polar residues" evidence="1">
    <location>
        <begin position="35"/>
        <end position="49"/>
    </location>
</feature>
<accession>A0A0D9WTX5</accession>
<feature type="compositionally biased region" description="Basic and acidic residues" evidence="1">
    <location>
        <begin position="23"/>
        <end position="32"/>
    </location>
</feature>
<dbReference type="EnsemblPlants" id="LPERR06G22360.5">
    <property type="protein sequence ID" value="LPERR06G22360.5"/>
    <property type="gene ID" value="LPERR06G22360"/>
</dbReference>